<reference evidence="1" key="2">
    <citation type="journal article" date="2015" name="Data Brief">
        <title>Shoot transcriptome of the giant reed, Arundo donax.</title>
        <authorList>
            <person name="Barrero R.A."/>
            <person name="Guerrero F.D."/>
            <person name="Moolhuijzen P."/>
            <person name="Goolsby J.A."/>
            <person name="Tidwell J."/>
            <person name="Bellgard S.E."/>
            <person name="Bellgard M.I."/>
        </authorList>
    </citation>
    <scope>NUCLEOTIDE SEQUENCE</scope>
    <source>
        <tissue evidence="1">Shoot tissue taken approximately 20 cm above the soil surface</tissue>
    </source>
</reference>
<accession>A0A0A8ZGM5</accession>
<proteinExistence type="predicted"/>
<sequence length="46" mass="5325">MIEPASTLACLTNNQQVHERLKHQNGIHQVKFSHFIGNVQELLVDW</sequence>
<evidence type="ECO:0000313" key="1">
    <source>
        <dbReference type="EMBL" id="JAD38529.1"/>
    </source>
</evidence>
<dbReference type="AlphaFoldDB" id="A0A0A8ZGM5"/>
<protein>
    <submittedName>
        <fullName evidence="1">Uncharacterized protein</fullName>
    </submittedName>
</protein>
<reference evidence="1" key="1">
    <citation type="submission" date="2014-09" db="EMBL/GenBank/DDBJ databases">
        <authorList>
            <person name="Magalhaes I.L.F."/>
            <person name="Oliveira U."/>
            <person name="Santos F.R."/>
            <person name="Vidigal T.H.D.A."/>
            <person name="Brescovit A.D."/>
            <person name="Santos A.J."/>
        </authorList>
    </citation>
    <scope>NUCLEOTIDE SEQUENCE</scope>
    <source>
        <tissue evidence="1">Shoot tissue taken approximately 20 cm above the soil surface</tissue>
    </source>
</reference>
<organism evidence="1">
    <name type="scientific">Arundo donax</name>
    <name type="common">Giant reed</name>
    <name type="synonym">Donax arundinaceus</name>
    <dbReference type="NCBI Taxonomy" id="35708"/>
    <lineage>
        <taxon>Eukaryota</taxon>
        <taxon>Viridiplantae</taxon>
        <taxon>Streptophyta</taxon>
        <taxon>Embryophyta</taxon>
        <taxon>Tracheophyta</taxon>
        <taxon>Spermatophyta</taxon>
        <taxon>Magnoliopsida</taxon>
        <taxon>Liliopsida</taxon>
        <taxon>Poales</taxon>
        <taxon>Poaceae</taxon>
        <taxon>PACMAD clade</taxon>
        <taxon>Arundinoideae</taxon>
        <taxon>Arundineae</taxon>
        <taxon>Arundo</taxon>
    </lineage>
</organism>
<dbReference type="EMBL" id="GBRH01259366">
    <property type="protein sequence ID" value="JAD38529.1"/>
    <property type="molecule type" value="Transcribed_RNA"/>
</dbReference>
<name>A0A0A8ZGM5_ARUDO</name>